<gene>
    <name evidence="1" type="ORF">G210_2546</name>
</gene>
<accession>M3HIJ2</accession>
<protein>
    <submittedName>
        <fullName evidence="1">Uncharacterized protein</fullName>
    </submittedName>
</protein>
<dbReference type="HOGENOM" id="CLU_1895926_0_0_1"/>
<dbReference type="AlphaFoldDB" id="M3HIJ2"/>
<dbReference type="PANTHER" id="PTHR35184">
    <property type="entry name" value="YALI0C10208P"/>
    <property type="match status" value="1"/>
</dbReference>
<name>M3HIJ2_CANMX</name>
<organism evidence="1 2">
    <name type="scientific">Candida maltosa (strain Xu316)</name>
    <name type="common">Yeast</name>
    <dbReference type="NCBI Taxonomy" id="1245528"/>
    <lineage>
        <taxon>Eukaryota</taxon>
        <taxon>Fungi</taxon>
        <taxon>Dikarya</taxon>
        <taxon>Ascomycota</taxon>
        <taxon>Saccharomycotina</taxon>
        <taxon>Pichiomycetes</taxon>
        <taxon>Debaryomycetaceae</taxon>
        <taxon>Candida/Lodderomyces clade</taxon>
        <taxon>Candida</taxon>
    </lineage>
</organism>
<proteinExistence type="predicted"/>
<keyword evidence="2" id="KW-1185">Reference proteome</keyword>
<comment type="caution">
    <text evidence="1">The sequence shown here is derived from an EMBL/GenBank/DDBJ whole genome shotgun (WGS) entry which is preliminary data.</text>
</comment>
<dbReference type="PANTHER" id="PTHR35184:SF1">
    <property type="entry name" value="INTEGRAL MEMBRANE PROTEIN"/>
    <property type="match status" value="1"/>
</dbReference>
<dbReference type="EMBL" id="AOGT01001694">
    <property type="protein sequence ID" value="EMG47157.1"/>
    <property type="molecule type" value="Genomic_DNA"/>
</dbReference>
<dbReference type="OrthoDB" id="4101803at2759"/>
<evidence type="ECO:0000313" key="1">
    <source>
        <dbReference type="EMBL" id="EMG47157.1"/>
    </source>
</evidence>
<feature type="non-terminal residue" evidence="1">
    <location>
        <position position="1"/>
    </location>
</feature>
<reference evidence="1 2" key="1">
    <citation type="submission" date="2013-02" db="EMBL/GenBank/DDBJ databases">
        <title>Genome sequence of Candida maltosa Xu316, a potential industrial strain for xylitol and ethanol production.</title>
        <authorList>
            <person name="Yu J."/>
            <person name="Wang Q."/>
            <person name="Geng X."/>
            <person name="Bao W."/>
            <person name="He P."/>
            <person name="Cai J."/>
        </authorList>
    </citation>
    <scope>NUCLEOTIDE SEQUENCE [LARGE SCALE GENOMIC DNA]</scope>
    <source>
        <strain evidence="2">Xu316</strain>
    </source>
</reference>
<dbReference type="Pfam" id="PF11309">
    <property type="entry name" value="DUF3112"/>
    <property type="match status" value="1"/>
</dbReference>
<evidence type="ECO:0000313" key="2">
    <source>
        <dbReference type="Proteomes" id="UP000011777"/>
    </source>
</evidence>
<dbReference type="STRING" id="1245528.M3HIJ2"/>
<dbReference type="Proteomes" id="UP000011777">
    <property type="component" value="Unassembled WGS sequence"/>
</dbReference>
<dbReference type="InterPro" id="IPR021460">
    <property type="entry name" value="DUF3112"/>
</dbReference>
<sequence>MYFGWGVFEVIINVMLIVGRADLRFYRPDILPAKVRAIVTAEQTTVVTPMVSEDEYDEYDDDVYDDGDYDGDYYYNGAADDELATDGFNFNHEKISDTTPYPVQTKSKKASGFAISPDYADSRKTDVESDEFKF</sequence>